<dbReference type="GO" id="GO:2000001">
    <property type="term" value="P:regulation of DNA damage checkpoint"/>
    <property type="evidence" value="ECO:0000318"/>
    <property type="project" value="GO_Central"/>
</dbReference>
<evidence type="ECO:0000256" key="7">
    <source>
        <dbReference type="ARBA" id="ARBA00023125"/>
    </source>
</evidence>
<dbReference type="InterPro" id="IPR019775">
    <property type="entry name" value="WD40_repeat_CS"/>
</dbReference>
<dbReference type="PROSITE" id="PS00678">
    <property type="entry name" value="WD_REPEATS_1"/>
    <property type="match status" value="1"/>
</dbReference>
<evidence type="ECO:0000256" key="1">
    <source>
        <dbReference type="ARBA" id="ARBA00002530"/>
    </source>
</evidence>
<dbReference type="PANTHER" id="PTHR14773:SF0">
    <property type="entry name" value="WD REPEAT-CONTAINING PROTEIN 76"/>
    <property type="match status" value="1"/>
</dbReference>
<dbReference type="eggNOG" id="KOG4328">
    <property type="taxonomic scope" value="Eukaryota"/>
</dbReference>
<evidence type="ECO:0000256" key="5">
    <source>
        <dbReference type="ARBA" id="ARBA00022737"/>
    </source>
</evidence>
<organism evidence="10 11">
    <name type="scientific">Erythranthe guttata</name>
    <name type="common">Yellow monkey flower</name>
    <name type="synonym">Mimulus guttatus</name>
    <dbReference type="NCBI Taxonomy" id="4155"/>
    <lineage>
        <taxon>Eukaryota</taxon>
        <taxon>Viridiplantae</taxon>
        <taxon>Streptophyta</taxon>
        <taxon>Embryophyta</taxon>
        <taxon>Tracheophyta</taxon>
        <taxon>Spermatophyta</taxon>
        <taxon>Magnoliopsida</taxon>
        <taxon>eudicotyledons</taxon>
        <taxon>Gunneridae</taxon>
        <taxon>Pentapetalae</taxon>
        <taxon>asterids</taxon>
        <taxon>lamiids</taxon>
        <taxon>Lamiales</taxon>
        <taxon>Phrymaceae</taxon>
        <taxon>Erythranthe</taxon>
    </lineage>
</organism>
<dbReference type="InterPro" id="IPR050853">
    <property type="entry name" value="WD_repeat_DNA-damage-binding"/>
</dbReference>
<dbReference type="PROSITE" id="PS50294">
    <property type="entry name" value="WD_REPEATS_REGION"/>
    <property type="match status" value="1"/>
</dbReference>
<evidence type="ECO:0000256" key="4">
    <source>
        <dbReference type="ARBA" id="ARBA00022574"/>
    </source>
</evidence>
<evidence type="ECO:0000256" key="8">
    <source>
        <dbReference type="PROSITE-ProRule" id="PRU00221"/>
    </source>
</evidence>
<comment type="function">
    <text evidence="1">Specifically binds 5-hydroxymethylcytosine (5hmC), suggesting that it acts as a specific reader of 5hmC.</text>
</comment>
<evidence type="ECO:0000256" key="6">
    <source>
        <dbReference type="ARBA" id="ARBA00022763"/>
    </source>
</evidence>
<dbReference type="PROSITE" id="PS50082">
    <property type="entry name" value="WD_REPEATS_2"/>
    <property type="match status" value="1"/>
</dbReference>
<dbReference type="GO" id="GO:0006974">
    <property type="term" value="P:DNA damage response"/>
    <property type="evidence" value="ECO:0007669"/>
    <property type="project" value="UniProtKB-KW"/>
</dbReference>
<dbReference type="FunFam" id="2.130.10.10:FF:000180">
    <property type="entry name" value="WD repeat-containing protein 76"/>
    <property type="match status" value="1"/>
</dbReference>
<evidence type="ECO:0000256" key="2">
    <source>
        <dbReference type="ARBA" id="ARBA00005434"/>
    </source>
</evidence>
<dbReference type="OrthoDB" id="9890280at2759"/>
<keyword evidence="5" id="KW-0677">Repeat</keyword>
<dbReference type="OMA" id="DPNTLYW"/>
<dbReference type="SMART" id="SM00320">
    <property type="entry name" value="WD40"/>
    <property type="match status" value="3"/>
</dbReference>
<dbReference type="GO" id="GO:0003677">
    <property type="term" value="F:DNA binding"/>
    <property type="evidence" value="ECO:0000318"/>
    <property type="project" value="GO_Central"/>
</dbReference>
<dbReference type="PhylomeDB" id="A0A022QV57"/>
<feature type="repeat" description="WD" evidence="8">
    <location>
        <begin position="325"/>
        <end position="367"/>
    </location>
</feature>
<dbReference type="Pfam" id="PF00400">
    <property type="entry name" value="WD40"/>
    <property type="match status" value="2"/>
</dbReference>
<dbReference type="InterPro" id="IPR015943">
    <property type="entry name" value="WD40/YVTN_repeat-like_dom_sf"/>
</dbReference>
<evidence type="ECO:0000256" key="3">
    <source>
        <dbReference type="ARBA" id="ARBA00021234"/>
    </source>
</evidence>
<dbReference type="Gene3D" id="2.130.10.10">
    <property type="entry name" value="YVTN repeat-like/Quinoprotein amine dehydrogenase"/>
    <property type="match status" value="1"/>
</dbReference>
<feature type="compositionally biased region" description="Low complexity" evidence="9">
    <location>
        <begin position="63"/>
        <end position="79"/>
    </location>
</feature>
<dbReference type="Proteomes" id="UP000030748">
    <property type="component" value="Unassembled WGS sequence"/>
</dbReference>
<keyword evidence="11" id="KW-1185">Reference proteome</keyword>
<evidence type="ECO:0000313" key="10">
    <source>
        <dbReference type="EMBL" id="EYU31796.1"/>
    </source>
</evidence>
<evidence type="ECO:0000256" key="9">
    <source>
        <dbReference type="SAM" id="MobiDB-lite"/>
    </source>
</evidence>
<name>A0A022QV57_ERYGU</name>
<dbReference type="KEGG" id="egt:105964175"/>
<protein>
    <recommendedName>
        <fullName evidence="3">WD repeat-containing protein 76</fullName>
    </recommendedName>
</protein>
<sequence length="498" mass="55617">MGEKLTEYERRRLENIKRNDEMVAALKIHSRLNDLSAAAAASKRQRDESKSSKRSPVKKPRSESPVVLRRSLRSRGVPPDAATASGPNDDLTGRKLTFKNPQWNSRESTEVEGPLKMSGTYLGGDDGLNQKLIRTILQCSKKSVLSSDGDKGPRDSTVKLEKSEEFEKFIPGKRLTGSIDVNAFQLKPENIARVVPSRIMSLKFFPTVDMEMVVAGNKFGDVGFWNVNRKNEGGGGIYLYHPHSRPISGIVIDPFCISKMYTSCYDGFIRLMDVEKEIFDMVYYSDYTVYSMSQSPHDVKSLYFSEGRGGVNKWDVRAGKSCLKCDLHDERINTIDFNSENENIMATSSSDNTARIWDLRRINAVKPTPLKIVSHKRAVHSAYFSPTGKFLATTSLDDKVGLSSGANYEDTSMVYHYNRTGCWISTFRGIWGWDDSSIYIGNMKRGLDVISVEEAKTVTTLGSDLVSAITCRYEAHPYNVGMLAGATGGGQVYIWTQS</sequence>
<dbReference type="GO" id="GO:0005634">
    <property type="term" value="C:nucleus"/>
    <property type="evidence" value="ECO:0000318"/>
    <property type="project" value="GO_Central"/>
</dbReference>
<dbReference type="SUPFAM" id="SSF50978">
    <property type="entry name" value="WD40 repeat-like"/>
    <property type="match status" value="1"/>
</dbReference>
<dbReference type="InterPro" id="IPR036322">
    <property type="entry name" value="WD40_repeat_dom_sf"/>
</dbReference>
<reference evidence="10 11" key="1">
    <citation type="journal article" date="2013" name="Proc. Natl. Acad. Sci. U.S.A.">
        <title>Fine-scale variation in meiotic recombination in Mimulus inferred from population shotgun sequencing.</title>
        <authorList>
            <person name="Hellsten U."/>
            <person name="Wright K.M."/>
            <person name="Jenkins J."/>
            <person name="Shu S."/>
            <person name="Yuan Y."/>
            <person name="Wessler S.R."/>
            <person name="Schmutz J."/>
            <person name="Willis J.H."/>
            <person name="Rokhsar D.S."/>
        </authorList>
    </citation>
    <scope>NUCLEOTIDE SEQUENCE [LARGE SCALE GENOMIC DNA]</scope>
    <source>
        <strain evidence="11">cv. DUN x IM62</strain>
    </source>
</reference>
<keyword evidence="6" id="KW-0227">DNA damage</keyword>
<keyword evidence="7" id="KW-0238">DNA-binding</keyword>
<evidence type="ECO:0000313" key="11">
    <source>
        <dbReference type="Proteomes" id="UP000030748"/>
    </source>
</evidence>
<dbReference type="STRING" id="4155.A0A022QV57"/>
<comment type="similarity">
    <text evidence="2">Belongs to the WD repeat DDB2/WDR76 family.</text>
</comment>
<keyword evidence="4 8" id="KW-0853">WD repeat</keyword>
<proteinExistence type="inferred from homology"/>
<feature type="region of interest" description="Disordered" evidence="9">
    <location>
        <begin position="37"/>
        <end position="118"/>
    </location>
</feature>
<accession>A0A022QV57</accession>
<dbReference type="EMBL" id="KI630894">
    <property type="protein sequence ID" value="EYU31796.1"/>
    <property type="molecule type" value="Genomic_DNA"/>
</dbReference>
<dbReference type="InterPro" id="IPR001680">
    <property type="entry name" value="WD40_rpt"/>
</dbReference>
<gene>
    <name evidence="10" type="ORF">MIMGU_mgv1a005064mg</name>
</gene>
<dbReference type="PANTHER" id="PTHR14773">
    <property type="entry name" value="WD REPEAT-CONTAINING PROTEIN 76"/>
    <property type="match status" value="1"/>
</dbReference>
<dbReference type="AlphaFoldDB" id="A0A022QV57"/>